<dbReference type="GO" id="GO:0000981">
    <property type="term" value="F:DNA-binding transcription factor activity, RNA polymerase II-specific"/>
    <property type="evidence" value="ECO:0007669"/>
    <property type="project" value="InterPro"/>
</dbReference>
<evidence type="ECO:0000256" key="1">
    <source>
        <dbReference type="ARBA" id="ARBA00004123"/>
    </source>
</evidence>
<evidence type="ECO:0000313" key="8">
    <source>
        <dbReference type="EMBL" id="KGQ06958.1"/>
    </source>
</evidence>
<dbReference type="InterPro" id="IPR050815">
    <property type="entry name" value="TF_fung"/>
</dbReference>
<dbReference type="CDD" id="cd12148">
    <property type="entry name" value="fungal_TF_MHR"/>
    <property type="match status" value="1"/>
</dbReference>
<dbReference type="Proteomes" id="UP000030106">
    <property type="component" value="Unassembled WGS sequence"/>
</dbReference>
<evidence type="ECO:0000256" key="4">
    <source>
        <dbReference type="ARBA" id="ARBA00023163"/>
    </source>
</evidence>
<feature type="region of interest" description="Disordered" evidence="6">
    <location>
        <begin position="84"/>
        <end position="165"/>
    </location>
</feature>
<dbReference type="SUPFAM" id="SSF57701">
    <property type="entry name" value="Zn2/Cys6 DNA-binding domain"/>
    <property type="match status" value="1"/>
</dbReference>
<keyword evidence="2" id="KW-0479">Metal-binding</keyword>
<name>A0A0A2VH83_BEABA</name>
<evidence type="ECO:0000313" key="9">
    <source>
        <dbReference type="Proteomes" id="UP000030106"/>
    </source>
</evidence>
<gene>
    <name evidence="8" type="ORF">BBAD15_g7746</name>
</gene>
<dbReference type="PANTHER" id="PTHR47338:SF4">
    <property type="entry name" value="ZN(II)2CYS6 TRANSCRIPTION FACTOR (EUROFUNG)"/>
    <property type="match status" value="1"/>
</dbReference>
<dbReference type="HOGENOM" id="CLU_022616_0_0_1"/>
<keyword evidence="3" id="KW-0805">Transcription regulation</keyword>
<dbReference type="SMART" id="SM00066">
    <property type="entry name" value="GAL4"/>
    <property type="match status" value="1"/>
</dbReference>
<dbReference type="GO" id="GO:0005634">
    <property type="term" value="C:nucleus"/>
    <property type="evidence" value="ECO:0007669"/>
    <property type="project" value="UniProtKB-SubCell"/>
</dbReference>
<evidence type="ECO:0000259" key="7">
    <source>
        <dbReference type="SMART" id="SM00066"/>
    </source>
</evidence>
<dbReference type="InterPro" id="IPR007219">
    <property type="entry name" value="XnlR_reg_dom"/>
</dbReference>
<proteinExistence type="predicted"/>
<dbReference type="EMBL" id="ANFO01000739">
    <property type="protein sequence ID" value="KGQ06958.1"/>
    <property type="molecule type" value="Genomic_DNA"/>
</dbReference>
<keyword evidence="5" id="KW-0539">Nucleus</keyword>
<evidence type="ECO:0000256" key="3">
    <source>
        <dbReference type="ARBA" id="ARBA00023015"/>
    </source>
</evidence>
<dbReference type="STRING" id="1245745.A0A0A2VH83"/>
<reference evidence="8 9" key="1">
    <citation type="submission" date="2012-10" db="EMBL/GenBank/DDBJ databases">
        <title>Genome sequencing and analysis of entomopathogenic fungi Beauveria bassiana D1-5.</title>
        <authorList>
            <person name="Li Q."/>
            <person name="Wang L."/>
            <person name="Zhang Z."/>
            <person name="Wang Q."/>
            <person name="Ren J."/>
            <person name="Wang M."/>
            <person name="Xu W."/>
            <person name="Wang J."/>
            <person name="Lu Y."/>
            <person name="Du Q."/>
            <person name="Sun Z."/>
        </authorList>
    </citation>
    <scope>NUCLEOTIDE SEQUENCE [LARGE SCALE GENOMIC DNA]</scope>
    <source>
        <strain evidence="8 9">D1-5</strain>
    </source>
</reference>
<evidence type="ECO:0000256" key="6">
    <source>
        <dbReference type="SAM" id="MobiDB-lite"/>
    </source>
</evidence>
<dbReference type="InterPro" id="IPR036864">
    <property type="entry name" value="Zn2-C6_fun-type_DNA-bd_sf"/>
</dbReference>
<feature type="region of interest" description="Disordered" evidence="6">
    <location>
        <begin position="682"/>
        <end position="724"/>
    </location>
</feature>
<dbReference type="Gene3D" id="4.10.240.10">
    <property type="entry name" value="Zn(2)-C6 fungal-type DNA-binding domain"/>
    <property type="match status" value="1"/>
</dbReference>
<comment type="subcellular location">
    <subcellularLocation>
        <location evidence="1">Nucleus</location>
    </subcellularLocation>
</comment>
<feature type="compositionally biased region" description="Polar residues" evidence="6">
    <location>
        <begin position="707"/>
        <end position="724"/>
    </location>
</feature>
<dbReference type="GO" id="GO:0006351">
    <property type="term" value="P:DNA-templated transcription"/>
    <property type="evidence" value="ECO:0007669"/>
    <property type="project" value="InterPro"/>
</dbReference>
<comment type="caution">
    <text evidence="8">The sequence shown here is derived from an EMBL/GenBank/DDBJ whole genome shotgun (WGS) entry which is preliminary data.</text>
</comment>
<dbReference type="InterPro" id="IPR001138">
    <property type="entry name" value="Zn2Cys6_DnaBD"/>
</dbReference>
<dbReference type="CDD" id="cd00067">
    <property type="entry name" value="GAL4"/>
    <property type="match status" value="1"/>
</dbReference>
<dbReference type="OrthoDB" id="309640at2759"/>
<keyword evidence="4" id="KW-0804">Transcription</keyword>
<organism evidence="8 9">
    <name type="scientific">Beauveria bassiana D1-5</name>
    <dbReference type="NCBI Taxonomy" id="1245745"/>
    <lineage>
        <taxon>Eukaryota</taxon>
        <taxon>Fungi</taxon>
        <taxon>Dikarya</taxon>
        <taxon>Ascomycota</taxon>
        <taxon>Pezizomycotina</taxon>
        <taxon>Sordariomycetes</taxon>
        <taxon>Hypocreomycetidae</taxon>
        <taxon>Hypocreales</taxon>
        <taxon>Cordycipitaceae</taxon>
        <taxon>Beauveria</taxon>
    </lineage>
</organism>
<dbReference type="Pfam" id="PF04082">
    <property type="entry name" value="Fungal_trans"/>
    <property type="match status" value="1"/>
</dbReference>
<dbReference type="GO" id="GO:0003677">
    <property type="term" value="F:DNA binding"/>
    <property type="evidence" value="ECO:0007669"/>
    <property type="project" value="InterPro"/>
</dbReference>
<dbReference type="PANTHER" id="PTHR47338">
    <property type="entry name" value="ZN(II)2CYS6 TRANSCRIPTION FACTOR (EUROFUNG)-RELATED"/>
    <property type="match status" value="1"/>
</dbReference>
<evidence type="ECO:0000256" key="2">
    <source>
        <dbReference type="ARBA" id="ARBA00022723"/>
    </source>
</evidence>
<accession>A0A0A2VH83</accession>
<sequence>MNKITRPLVSVKHKVRPEQTLRMRAIMQSERDKEIDRHPPPSPTSITACLRCREQKARAFPDRLKCDRVRPVCARCRRLSANCAWPAPPDRRGPRGKRKQRSLRVGARGGRDSTGPGQHPNAGAASPETPVSGEHVLNERPAPKTSASGLQGPRPHSVEDAAPIDDAVGYTSPGLVADYPVLSGLRKSTSLARESTLESDQPHPLPPTSLGLALLEIYFARIYNASVMFHKPLLFQQYIEGKVHVALLRAMFAMATLFLHPRNKENTSTTTSNEELRILSVYQPSGLAWAKAALNESMQLVTQSPSLMAVQALQCVQLYWFGVGKPQSGDMCLALAYRSCQVLGYDKRLPNEDDSSSGMLELEFGRRCFWACWISTCIVMEPEPYVDSAWKEAAMLPLPGSISSGPQGYRPQSSMIGTRRLTAPGSFIKIIGVWAKVQLLCKDRPLSITSGELTSVHHFSHLATILFQDATSTRDTYPQDYDTIEAQNLCLFHDAVYHQCQIVLHSLIVPLFSGIPADRNIDNHRQEQIRAAETVMNHADLFARLLAPYLRGEEDVSRLPPLIGYGAFVVGMVFLSTEAARRNQVTTEVPVDTDKNGDRLLVVRDIVRALDILRASWRALQQPASTESDLGLRVVYVVLTGAVKWEVLSSALQPYSSKLSGPRHGMPPAKAQLQSVINSVEANASSEQAPPGSKDQDLPKTTERPDQSANANNVPLQNPDTGGNMRNHTVDARNSAMSLNSDGFALSGSIGNVANAPYTGQPDLFADSDWYGLSLAEAGVEQLNFARFKAVKDKFALKTIFRSVVGQILGMYFKFGAIQRGIPWPSTAVADTKSIEPWDK</sequence>
<protein>
    <recommendedName>
        <fullName evidence="7">Zn(2)-C6 fungal-type domain-containing protein</fullName>
    </recommendedName>
</protein>
<feature type="domain" description="Zn(2)-C6 fungal-type" evidence="7">
    <location>
        <begin position="43"/>
        <end position="94"/>
    </location>
</feature>
<dbReference type="AlphaFoldDB" id="A0A0A2VH83"/>
<feature type="compositionally biased region" description="Basic and acidic residues" evidence="6">
    <location>
        <begin position="694"/>
        <end position="706"/>
    </location>
</feature>
<evidence type="ECO:0000256" key="5">
    <source>
        <dbReference type="ARBA" id="ARBA00023242"/>
    </source>
</evidence>
<dbReference type="GO" id="GO:0008270">
    <property type="term" value="F:zinc ion binding"/>
    <property type="evidence" value="ECO:0007669"/>
    <property type="project" value="InterPro"/>
</dbReference>